<organism evidence="16 17">
    <name type="scientific">Penstemon davidsonii</name>
    <dbReference type="NCBI Taxonomy" id="160366"/>
    <lineage>
        <taxon>Eukaryota</taxon>
        <taxon>Viridiplantae</taxon>
        <taxon>Streptophyta</taxon>
        <taxon>Embryophyta</taxon>
        <taxon>Tracheophyta</taxon>
        <taxon>Spermatophyta</taxon>
        <taxon>Magnoliopsida</taxon>
        <taxon>eudicotyledons</taxon>
        <taxon>Gunneridae</taxon>
        <taxon>Pentapetalae</taxon>
        <taxon>asterids</taxon>
        <taxon>lamiids</taxon>
        <taxon>Lamiales</taxon>
        <taxon>Plantaginaceae</taxon>
        <taxon>Cheloneae</taxon>
        <taxon>Penstemon</taxon>
    </lineage>
</organism>
<feature type="transmembrane region" description="Helical" evidence="11">
    <location>
        <begin position="246"/>
        <end position="265"/>
    </location>
</feature>
<dbReference type="InterPro" id="IPR043926">
    <property type="entry name" value="ABCG_dom"/>
</dbReference>
<evidence type="ECO:0000259" key="15">
    <source>
        <dbReference type="PROSITE" id="PS51294"/>
    </source>
</evidence>
<keyword evidence="5" id="KW-0547">Nucleotide-binding</keyword>
<dbReference type="Pfam" id="PF19055">
    <property type="entry name" value="ABC2_membrane_7"/>
    <property type="match status" value="1"/>
</dbReference>
<feature type="signal peptide" evidence="12">
    <location>
        <begin position="1"/>
        <end position="34"/>
    </location>
</feature>
<comment type="subcellular location">
    <subcellularLocation>
        <location evidence="2">Membrane</location>
        <topology evidence="2">Multi-pass membrane protein</topology>
    </subcellularLocation>
    <subcellularLocation>
        <location evidence="1">Nucleus</location>
    </subcellularLocation>
</comment>
<dbReference type="PANTHER" id="PTHR48041">
    <property type="entry name" value="ABC TRANSPORTER G FAMILY MEMBER 28"/>
    <property type="match status" value="1"/>
</dbReference>
<feature type="compositionally biased region" description="Basic and acidic residues" evidence="10">
    <location>
        <begin position="1328"/>
        <end position="1345"/>
    </location>
</feature>
<keyword evidence="6" id="KW-0067">ATP-binding</keyword>
<keyword evidence="8 11" id="KW-0472">Membrane</keyword>
<dbReference type="Proteomes" id="UP001291926">
    <property type="component" value="Unassembled WGS sequence"/>
</dbReference>
<keyword evidence="3" id="KW-0813">Transport</keyword>
<keyword evidence="4 11" id="KW-0812">Transmembrane</keyword>
<dbReference type="PROSITE" id="PS50090">
    <property type="entry name" value="MYB_LIKE"/>
    <property type="match status" value="1"/>
</dbReference>
<proteinExistence type="predicted"/>
<dbReference type="PANTHER" id="PTHR48041:SF45">
    <property type="entry name" value="WHITE-BROWN COMPLEX HOMOLOG PROTEIN 30"/>
    <property type="match status" value="1"/>
</dbReference>
<dbReference type="EMBL" id="JAYDYQ010002685">
    <property type="protein sequence ID" value="KAK4481086.1"/>
    <property type="molecule type" value="Genomic_DNA"/>
</dbReference>
<sequence>MAEMGGTRINSSRVPSLALFVLVLVLGSSRGALGVDEDDYSGNPRALPLVTSLIYNQILNLTKIFNVEIRDSLGYCIKDVDADVNGAFNFSSNLDFLSNCVRELKDVTKRICTAAEMKFYFSSFMDTKSAETNFLRPNRNCNLTSWGSGCEPGWASTVPQSVQVDLKNAREIPDRTRDSKPCCEGFFCPRGLTCMIPCPLGSYCPGSRLNRTSGECDPHYCRQGSTDQRACFKLSTCNPNSEQQNLHAYGFLLIGALSLILIVFYNCSDQVLTTRYARLAKSRERAARSARETAQARERWKVAKTVAKKRAVGLQTQLSRTFSRKSAAQPVEPVKTSDSLPPMFPSNSSTPSGVSKAKKKDGNLTKMLQNLENDPDGHKGFDVEIGNKHIKKQMPTAKQLHTKSQIFKYAYGQLEKEKAMEQKQQNLTFSGVISMATDTDIKTRPTIEVAFKDLTITLNHKHKHLMRSVTGKILPGQISAVMGPSGAGKTTFLSAVAGKIRGCTISGSILINGKPDSIHCYKKIIGFVPQDDIVHGNLTVEENLRFSARCRLSADMPKADKVLVVERVIESLGLQGVRDSLVGTVEKRGISGGQRKRVNVGLEMVMEPSLLILDEPTSGLDSSSSNLLLRALRREALEGVNISKGGLTVYHGSVKKVEEYFSSFGINVPERVNPPDHFIDILEGIVKPSTVGLTVEQLPVRWMLHNGYPVPPDMLQYCDQISSSSKGGSTSSTEVPEPSFSGNTWHDNHDHAQMTFLKPYDLSNRFTPGVVQQYRYFLGRNVKQRLREAKLQAADYLILLLAGACLGTLSKVNGDTFGYHGYMYTVIAVSLLCKISALRSFALDKLHYRRESESGMSSLAYFLSKDTVDHFNTAIKPIVFLSMFYSFNNPRSTFADNYIVLFCLIYCVTGIAYVFAIFLQPSQAQLWCVLLPVVLTLISNQGKDDKFGRYLGAYCYPKWALEAFIIANAQRSVMENGHMTLGLEDATIDVERLLVEPQDGHVSMDSVICFNQKIPENTIHMKEVSRSFGGPDNAFAQERKDVIDGDVLNAMHNEDDVGYFRMQSDLCSMGEEYLLGVEFAESITNLDYGSNERLHTSVSDCPLLAPSCGNDTPWKSDIFRIMEVPGCQSEQHNVSRSALATEKPLNSPTSCTLQNIGKFHDISSCSFEEVLSDENDGSLSTSTDVLCSPKIEKNDEFGLTGKDSEVNRSQGQDGLATISSQGSCLNVLPTQKRSRKPTQRYIDELSDPIPRYPKKRREISSATPKDKSIAVKDHKKCHMGSKAVKLPTEESSVKAIQVPFASLVHKECQKSQPYDAVHSTESGNLMTKPKDKSSSPENQKKKDECYTPFHPKKRDDGVTPACLKKRNERHTATSQKKRDGCIIAKSPKKTDDRAITALSQKKKDDISILAENKKRDDYLTEEESPEEISGRRKHHRLWTIAEVRKLVDGVSQYGVGRWSRIKKLFFSSSAHRTSVDLKDKWRNLLKASGILERGNRQGGKKRNPAWRPLPKSILHRVCELANMYPYPKGRKPKITHINHDSPDRSADITLNDYRRILRSING</sequence>
<keyword evidence="7 11" id="KW-1133">Transmembrane helix</keyword>
<feature type="domain" description="ABC transporter" evidence="14">
    <location>
        <begin position="449"/>
        <end position="708"/>
    </location>
</feature>
<evidence type="ECO:0000256" key="12">
    <source>
        <dbReference type="SAM" id="SignalP"/>
    </source>
</evidence>
<dbReference type="SUPFAM" id="SSF52540">
    <property type="entry name" value="P-loop containing nucleoside triphosphate hydrolases"/>
    <property type="match status" value="1"/>
</dbReference>
<dbReference type="SUPFAM" id="SSF46689">
    <property type="entry name" value="Homeodomain-like"/>
    <property type="match status" value="1"/>
</dbReference>
<keyword evidence="17" id="KW-1185">Reference proteome</keyword>
<dbReference type="InterPro" id="IPR009057">
    <property type="entry name" value="Homeodomain-like_sf"/>
</dbReference>
<evidence type="ECO:0000259" key="14">
    <source>
        <dbReference type="PROSITE" id="PS50893"/>
    </source>
</evidence>
<dbReference type="InterPro" id="IPR003593">
    <property type="entry name" value="AAA+_ATPase"/>
</dbReference>
<name>A0ABR0CX53_9LAMI</name>
<dbReference type="InterPro" id="IPR003439">
    <property type="entry name" value="ABC_transporter-like_ATP-bd"/>
</dbReference>
<dbReference type="Gene3D" id="3.40.50.300">
    <property type="entry name" value="P-loop containing nucleotide triphosphate hydrolases"/>
    <property type="match status" value="1"/>
</dbReference>
<dbReference type="InterPro" id="IPR017930">
    <property type="entry name" value="Myb_dom"/>
</dbReference>
<dbReference type="PROSITE" id="PS00211">
    <property type="entry name" value="ABC_TRANSPORTER_1"/>
    <property type="match status" value="1"/>
</dbReference>
<evidence type="ECO:0000256" key="6">
    <source>
        <dbReference type="ARBA" id="ARBA00022840"/>
    </source>
</evidence>
<evidence type="ECO:0000256" key="4">
    <source>
        <dbReference type="ARBA" id="ARBA00022692"/>
    </source>
</evidence>
<feature type="region of interest" description="Disordered" evidence="10">
    <location>
        <begin position="1311"/>
        <end position="1382"/>
    </location>
</feature>
<evidence type="ECO:0000256" key="5">
    <source>
        <dbReference type="ARBA" id="ARBA00022741"/>
    </source>
</evidence>
<evidence type="ECO:0000256" key="1">
    <source>
        <dbReference type="ARBA" id="ARBA00004123"/>
    </source>
</evidence>
<reference evidence="16 17" key="1">
    <citation type="journal article" date="2023" name="bioRxiv">
        <title>Genome report: Whole genome sequence and annotation of Penstemon davidsonii.</title>
        <authorList>
            <person name="Ostevik K.L."/>
            <person name="Alabady M."/>
            <person name="Zhang M."/>
            <person name="Rausher M.D."/>
        </authorList>
    </citation>
    <scope>NUCLEOTIDE SEQUENCE [LARGE SCALE GENOMIC DNA]</scope>
    <source>
        <strain evidence="16">DNT005</strain>
        <tissue evidence="16">Whole leaf</tissue>
    </source>
</reference>
<dbReference type="Pfam" id="PF00005">
    <property type="entry name" value="ABC_tran"/>
    <property type="match status" value="1"/>
</dbReference>
<evidence type="ECO:0000313" key="17">
    <source>
        <dbReference type="Proteomes" id="UP001291926"/>
    </source>
</evidence>
<evidence type="ECO:0000259" key="13">
    <source>
        <dbReference type="PROSITE" id="PS50090"/>
    </source>
</evidence>
<gene>
    <name evidence="16" type="ORF">RD792_011957</name>
</gene>
<dbReference type="PROSITE" id="PS50893">
    <property type="entry name" value="ABC_TRANSPORTER_2"/>
    <property type="match status" value="1"/>
</dbReference>
<accession>A0ABR0CX53</accession>
<dbReference type="PROSITE" id="PS51294">
    <property type="entry name" value="HTH_MYB"/>
    <property type="match status" value="1"/>
</dbReference>
<evidence type="ECO:0000256" key="2">
    <source>
        <dbReference type="ARBA" id="ARBA00004141"/>
    </source>
</evidence>
<evidence type="ECO:0008006" key="18">
    <source>
        <dbReference type="Google" id="ProtNLM"/>
    </source>
</evidence>
<evidence type="ECO:0000256" key="7">
    <source>
        <dbReference type="ARBA" id="ARBA00022989"/>
    </source>
</evidence>
<protein>
    <recommendedName>
        <fullName evidence="18">ABC transporter domain-containing protein</fullName>
    </recommendedName>
</protein>
<dbReference type="InterPro" id="IPR001005">
    <property type="entry name" value="SANT/Myb"/>
</dbReference>
<feature type="domain" description="HTH myb-type" evidence="15">
    <location>
        <begin position="1430"/>
        <end position="1489"/>
    </location>
</feature>
<dbReference type="Gene3D" id="1.10.246.220">
    <property type="match status" value="1"/>
</dbReference>
<dbReference type="InterPro" id="IPR027417">
    <property type="entry name" value="P-loop_NTPase"/>
</dbReference>
<dbReference type="InterPro" id="IPR017871">
    <property type="entry name" value="ABC_transporter-like_CS"/>
</dbReference>
<dbReference type="SMART" id="SM00382">
    <property type="entry name" value="AAA"/>
    <property type="match status" value="1"/>
</dbReference>
<evidence type="ECO:0000256" key="3">
    <source>
        <dbReference type="ARBA" id="ARBA00022448"/>
    </source>
</evidence>
<keyword evidence="12" id="KW-0732">Signal</keyword>
<evidence type="ECO:0000313" key="16">
    <source>
        <dbReference type="EMBL" id="KAK4481086.1"/>
    </source>
</evidence>
<evidence type="ECO:0000256" key="11">
    <source>
        <dbReference type="SAM" id="Phobius"/>
    </source>
</evidence>
<comment type="caution">
    <text evidence="16">The sequence shown here is derived from an EMBL/GenBank/DDBJ whole genome shotgun (WGS) entry which is preliminary data.</text>
</comment>
<keyword evidence="9" id="KW-0539">Nucleus</keyword>
<feature type="transmembrane region" description="Helical" evidence="11">
    <location>
        <begin position="822"/>
        <end position="842"/>
    </location>
</feature>
<dbReference type="Pfam" id="PF00249">
    <property type="entry name" value="Myb_DNA-binding"/>
    <property type="match status" value="1"/>
</dbReference>
<evidence type="ECO:0000256" key="10">
    <source>
        <dbReference type="SAM" id="MobiDB-lite"/>
    </source>
</evidence>
<feature type="domain" description="Myb-like" evidence="13">
    <location>
        <begin position="1438"/>
        <end position="1485"/>
    </location>
</feature>
<feature type="chain" id="PRO_5045796718" description="ABC transporter domain-containing protein" evidence="12">
    <location>
        <begin position="35"/>
        <end position="1562"/>
    </location>
</feature>
<feature type="transmembrane region" description="Helical" evidence="11">
    <location>
        <begin position="793"/>
        <end position="810"/>
    </location>
</feature>
<feature type="region of interest" description="Disordered" evidence="10">
    <location>
        <begin position="323"/>
        <end position="358"/>
    </location>
</feature>
<evidence type="ECO:0000256" key="9">
    <source>
        <dbReference type="ARBA" id="ARBA00023242"/>
    </source>
</evidence>
<feature type="region of interest" description="Disordered" evidence="10">
    <location>
        <begin position="1231"/>
        <end position="1291"/>
    </location>
</feature>
<dbReference type="SMART" id="SM00717">
    <property type="entry name" value="SANT"/>
    <property type="match status" value="1"/>
</dbReference>
<dbReference type="InterPro" id="IPR050352">
    <property type="entry name" value="ABCG_transporters"/>
</dbReference>
<feature type="transmembrane region" description="Helical" evidence="11">
    <location>
        <begin position="898"/>
        <end position="918"/>
    </location>
</feature>
<evidence type="ECO:0000256" key="8">
    <source>
        <dbReference type="ARBA" id="ARBA00023136"/>
    </source>
</evidence>
<dbReference type="CDD" id="cd11660">
    <property type="entry name" value="SANT_TRF"/>
    <property type="match status" value="1"/>
</dbReference>